<protein>
    <recommendedName>
        <fullName evidence="2">Domain of unknown function at the cortex 1 domain-containing protein</fullName>
    </recommendedName>
</protein>
<sequence>MTPKLRVLISSNRSYPSTIPCPVNSATATKLETEHFSGDIWVFIKGYNGDLKKGDGEEYFGAKGREGMSYGIVVKGKYKKPFNADTVVFGNVFEKPIRDNLPWGTSIATKFMYFVDPTVEADIYADKPWALSPALATMAHLSLGGKNEGPYVEENSLEWLKENVKGVDDIPSYTDDKSQISSRRKWLTKASNRQAVEVDEGTEVGMEFCNGLLDFNTLSATLPYPFTLQIPLLKYWDGQPVTYVCQDKPTSYKDQSPVGGGNKVYWSVAFEIVDEEITKELEEKGGKVVRPGGVEEEDKEEEREREKENENENENDDVDVD</sequence>
<dbReference type="InterPro" id="IPR013897">
    <property type="entry name" value="Duc1"/>
</dbReference>
<dbReference type="Pfam" id="PF08588">
    <property type="entry name" value="Duc1"/>
    <property type="match status" value="1"/>
</dbReference>
<dbReference type="AlphaFoldDB" id="A0A1B9IZ93"/>
<gene>
    <name evidence="3" type="ORF">L486_00492</name>
</gene>
<reference evidence="3 4" key="1">
    <citation type="submission" date="2013-07" db="EMBL/GenBank/DDBJ databases">
        <title>The Genome Sequence of Kwoniella mangroviensis CBS10435.</title>
        <authorList>
            <consortium name="The Broad Institute Genome Sequencing Platform"/>
            <person name="Cuomo C."/>
            <person name="Litvintseva A."/>
            <person name="Chen Y."/>
            <person name="Heitman J."/>
            <person name="Sun S."/>
            <person name="Springer D."/>
            <person name="Dromer F."/>
            <person name="Young S.K."/>
            <person name="Zeng Q."/>
            <person name="Gargeya S."/>
            <person name="Fitzgerald M."/>
            <person name="Abouelleil A."/>
            <person name="Alvarado L."/>
            <person name="Berlin A.M."/>
            <person name="Chapman S.B."/>
            <person name="Dewar J."/>
            <person name="Goldberg J."/>
            <person name="Griggs A."/>
            <person name="Gujja S."/>
            <person name="Hansen M."/>
            <person name="Howarth C."/>
            <person name="Imamovic A."/>
            <person name="Larimer J."/>
            <person name="McCowan C."/>
            <person name="Murphy C."/>
            <person name="Pearson M."/>
            <person name="Priest M."/>
            <person name="Roberts A."/>
            <person name="Saif S."/>
            <person name="Shea T."/>
            <person name="Sykes S."/>
            <person name="Wortman J."/>
            <person name="Nusbaum C."/>
            <person name="Birren B."/>
        </authorList>
    </citation>
    <scope>NUCLEOTIDE SEQUENCE [LARGE SCALE GENOMIC DNA]</scope>
    <source>
        <strain evidence="3 4">CBS 10435</strain>
    </source>
</reference>
<accession>A0A1B9IZ93</accession>
<proteinExistence type="predicted"/>
<evidence type="ECO:0000313" key="3">
    <source>
        <dbReference type="EMBL" id="OCF60849.1"/>
    </source>
</evidence>
<reference evidence="4" key="2">
    <citation type="submission" date="2013-12" db="EMBL/GenBank/DDBJ databases">
        <title>Evolution of pathogenesis and genome organization in the Tremellales.</title>
        <authorList>
            <person name="Cuomo C."/>
            <person name="Litvintseva A."/>
            <person name="Heitman J."/>
            <person name="Chen Y."/>
            <person name="Sun S."/>
            <person name="Springer D."/>
            <person name="Dromer F."/>
            <person name="Young S."/>
            <person name="Zeng Q."/>
            <person name="Chapman S."/>
            <person name="Gujja S."/>
            <person name="Saif S."/>
            <person name="Birren B."/>
        </authorList>
    </citation>
    <scope>NUCLEOTIDE SEQUENCE [LARGE SCALE GENOMIC DNA]</scope>
    <source>
        <strain evidence="4">CBS 10435</strain>
    </source>
</reference>
<dbReference type="Proteomes" id="UP000092583">
    <property type="component" value="Unassembled WGS sequence"/>
</dbReference>
<evidence type="ECO:0000313" key="4">
    <source>
        <dbReference type="Proteomes" id="UP000092583"/>
    </source>
</evidence>
<feature type="domain" description="Domain of unknown function at the cortex 1" evidence="2">
    <location>
        <begin position="5"/>
        <end position="273"/>
    </location>
</feature>
<dbReference type="EMBL" id="KI669459">
    <property type="protein sequence ID" value="OCF60849.1"/>
    <property type="molecule type" value="Genomic_DNA"/>
</dbReference>
<name>A0A1B9IZ93_9TREE</name>
<evidence type="ECO:0000256" key="1">
    <source>
        <dbReference type="SAM" id="MobiDB-lite"/>
    </source>
</evidence>
<feature type="compositionally biased region" description="Acidic residues" evidence="1">
    <location>
        <begin position="311"/>
        <end position="321"/>
    </location>
</feature>
<dbReference type="PANTHER" id="PTHR34826">
    <property type="entry name" value="UPF0590 PROTEIN C409.17C"/>
    <property type="match status" value="1"/>
</dbReference>
<feature type="region of interest" description="Disordered" evidence="1">
    <location>
        <begin position="281"/>
        <end position="321"/>
    </location>
</feature>
<keyword evidence="4" id="KW-1185">Reference proteome</keyword>
<dbReference type="OrthoDB" id="2119945at2759"/>
<dbReference type="PANTHER" id="PTHR34826:SF2">
    <property type="entry name" value="UPF0590 PROTEIN C409.17C"/>
    <property type="match status" value="1"/>
</dbReference>
<evidence type="ECO:0000259" key="2">
    <source>
        <dbReference type="Pfam" id="PF08588"/>
    </source>
</evidence>
<organism evidence="3 4">
    <name type="scientific">Kwoniella mangroviensis CBS 10435</name>
    <dbReference type="NCBI Taxonomy" id="1331196"/>
    <lineage>
        <taxon>Eukaryota</taxon>
        <taxon>Fungi</taxon>
        <taxon>Dikarya</taxon>
        <taxon>Basidiomycota</taxon>
        <taxon>Agaricomycotina</taxon>
        <taxon>Tremellomycetes</taxon>
        <taxon>Tremellales</taxon>
        <taxon>Cryptococcaceae</taxon>
        <taxon>Kwoniella</taxon>
    </lineage>
</organism>